<organism evidence="1 2">
    <name type="scientific">Corynebacterium choanae</name>
    <dbReference type="NCBI Taxonomy" id="1862358"/>
    <lineage>
        <taxon>Bacteria</taxon>
        <taxon>Bacillati</taxon>
        <taxon>Actinomycetota</taxon>
        <taxon>Actinomycetes</taxon>
        <taxon>Mycobacteriales</taxon>
        <taxon>Corynebacteriaceae</taxon>
        <taxon>Corynebacterium</taxon>
    </lineage>
</organism>
<dbReference type="EMBL" id="CP033896">
    <property type="protein sequence ID" value="AZA13577.1"/>
    <property type="molecule type" value="Genomic_DNA"/>
</dbReference>
<dbReference type="NCBIfam" id="TIGR01509">
    <property type="entry name" value="HAD-SF-IA-v3"/>
    <property type="match status" value="1"/>
</dbReference>
<protein>
    <submittedName>
        <fullName evidence="1">Phosphorylated carbohydrates phosphatase</fullName>
        <ecNumber evidence="1">3.1.3.-</ecNumber>
    </submittedName>
</protein>
<evidence type="ECO:0000313" key="2">
    <source>
        <dbReference type="Proteomes" id="UP000269019"/>
    </source>
</evidence>
<dbReference type="InterPro" id="IPR023214">
    <property type="entry name" value="HAD_sf"/>
</dbReference>
<dbReference type="SUPFAM" id="SSF56784">
    <property type="entry name" value="HAD-like"/>
    <property type="match status" value="1"/>
</dbReference>
<dbReference type="Pfam" id="PF00702">
    <property type="entry name" value="Hydrolase"/>
    <property type="match status" value="1"/>
</dbReference>
<sequence>MDGTLVDSEPIWTIATYELSEQLGRRLTPALRATTIGGSFANTYRVAATHAGIPVTPEGQAHWYRWMVARMTELFAERLSVDPRVRTMLQHLAEAGVAMAVATNTPRILADPPLQVIGTAPFVTTICGDEVDRGKPDPEMYLTAAAALGVNPVDCLVFEDSPTGMAAGVAAGMTVVGLPGSQAPQVPAGAIALAEFTGGETSHAEVLYELGATGIAHLWQWLQQRSPSLRR</sequence>
<name>A0A3G6J689_9CORY</name>
<gene>
    <name evidence="1" type="ORF">CCHOA_05885</name>
</gene>
<dbReference type="Gene3D" id="1.10.150.240">
    <property type="entry name" value="Putative phosphatase, domain 2"/>
    <property type="match status" value="1"/>
</dbReference>
<keyword evidence="1" id="KW-0378">Hydrolase</keyword>
<dbReference type="CDD" id="cd07505">
    <property type="entry name" value="HAD_BPGM-like"/>
    <property type="match status" value="1"/>
</dbReference>
<evidence type="ECO:0000313" key="1">
    <source>
        <dbReference type="EMBL" id="AZA13577.1"/>
    </source>
</evidence>
<accession>A0A3G6J689</accession>
<dbReference type="InterPro" id="IPR006439">
    <property type="entry name" value="HAD-SF_hydro_IA"/>
</dbReference>
<reference evidence="1 2" key="1">
    <citation type="submission" date="2018-11" db="EMBL/GenBank/DDBJ databases">
        <authorList>
            <person name="Kleinhagauer T."/>
            <person name="Glaeser S.P."/>
            <person name="Spergser J."/>
            <person name="Ruckert C."/>
            <person name="Kaempfer P."/>
            <person name="Busse H.-J."/>
        </authorList>
    </citation>
    <scope>NUCLEOTIDE SEQUENCE [LARGE SCALE GENOMIC DNA]</scope>
    <source>
        <strain evidence="1 2">200CH</strain>
    </source>
</reference>
<keyword evidence="2" id="KW-1185">Reference proteome</keyword>
<dbReference type="GO" id="GO:0016787">
    <property type="term" value="F:hydrolase activity"/>
    <property type="evidence" value="ECO:0007669"/>
    <property type="project" value="UniProtKB-KW"/>
</dbReference>
<dbReference type="InterPro" id="IPR023198">
    <property type="entry name" value="PGP-like_dom2"/>
</dbReference>
<proteinExistence type="predicted"/>
<dbReference type="PANTHER" id="PTHR18901:SF38">
    <property type="entry name" value="PSEUDOURIDINE-5'-PHOSPHATASE"/>
    <property type="match status" value="1"/>
</dbReference>
<dbReference type="KEGG" id="ccho:CCHOA_05885"/>
<dbReference type="EC" id="3.1.3.-" evidence="1"/>
<dbReference type="PANTHER" id="PTHR18901">
    <property type="entry name" value="2-DEOXYGLUCOSE-6-PHOSPHATE PHOSPHATASE 2"/>
    <property type="match status" value="1"/>
</dbReference>
<dbReference type="Proteomes" id="UP000269019">
    <property type="component" value="Chromosome"/>
</dbReference>
<dbReference type="AlphaFoldDB" id="A0A3G6J689"/>
<dbReference type="Gene3D" id="3.40.50.1000">
    <property type="entry name" value="HAD superfamily/HAD-like"/>
    <property type="match status" value="1"/>
</dbReference>
<dbReference type="InterPro" id="IPR036412">
    <property type="entry name" value="HAD-like_sf"/>
</dbReference>